<accession>A0A8H7F4U3</accession>
<name>A0A8H7F4U3_AGABI</name>
<dbReference type="AlphaFoldDB" id="A0A8H7F4U3"/>
<dbReference type="Proteomes" id="UP000629468">
    <property type="component" value="Unassembled WGS sequence"/>
</dbReference>
<evidence type="ECO:0000313" key="2">
    <source>
        <dbReference type="Proteomes" id="UP000629468"/>
    </source>
</evidence>
<sequence length="77" mass="8229">MILQGCQPRDASSILVAVRVPNAEFCLSRSTTRNPTSNISPSTAPFSFKFGVRVEEYGKGKIGKAQDDPLSVAAAMI</sequence>
<organism evidence="1 2">
    <name type="scientific">Agaricus bisporus var. burnettii</name>
    <dbReference type="NCBI Taxonomy" id="192524"/>
    <lineage>
        <taxon>Eukaryota</taxon>
        <taxon>Fungi</taxon>
        <taxon>Dikarya</taxon>
        <taxon>Basidiomycota</taxon>
        <taxon>Agaricomycotina</taxon>
        <taxon>Agaricomycetes</taxon>
        <taxon>Agaricomycetidae</taxon>
        <taxon>Agaricales</taxon>
        <taxon>Agaricineae</taxon>
        <taxon>Agaricaceae</taxon>
        <taxon>Agaricus</taxon>
    </lineage>
</organism>
<proteinExistence type="predicted"/>
<gene>
    <name evidence="1" type="ORF">Agabi119p4_5265</name>
</gene>
<evidence type="ECO:0000313" key="1">
    <source>
        <dbReference type="EMBL" id="KAF7776872.1"/>
    </source>
</evidence>
<protein>
    <submittedName>
        <fullName evidence="1">Uncharacterized protein</fullName>
    </submittedName>
</protein>
<dbReference type="EMBL" id="JABXXO010000006">
    <property type="protein sequence ID" value="KAF7776872.1"/>
    <property type="molecule type" value="Genomic_DNA"/>
</dbReference>
<comment type="caution">
    <text evidence="1">The sequence shown here is derived from an EMBL/GenBank/DDBJ whole genome shotgun (WGS) entry which is preliminary data.</text>
</comment>
<reference evidence="1 2" key="1">
    <citation type="journal article" name="Sci. Rep.">
        <title>Telomere-to-telomere assembled and centromere annotated genomes of the two main subspecies of the button mushroom Agaricus bisporus reveal especially polymorphic chromosome ends.</title>
        <authorList>
            <person name="Sonnenberg A.S.M."/>
            <person name="Sedaghat-Telgerd N."/>
            <person name="Lavrijssen B."/>
            <person name="Ohm R.A."/>
            <person name="Hendrickx P.M."/>
            <person name="Scholtmeijer K."/>
            <person name="Baars J.J.P."/>
            <person name="van Peer A."/>
        </authorList>
    </citation>
    <scope>NUCLEOTIDE SEQUENCE [LARGE SCALE GENOMIC DNA]</scope>
    <source>
        <strain evidence="1 2">H119_p4</strain>
    </source>
</reference>